<accession>A0A561BV82</accession>
<dbReference type="InterPro" id="IPR001182">
    <property type="entry name" value="FtsW/RodA"/>
</dbReference>
<dbReference type="EC" id="2.4.99.28" evidence="7"/>
<keyword evidence="11" id="KW-1185">Reference proteome</keyword>
<proteinExistence type="predicted"/>
<feature type="transmembrane region" description="Helical" evidence="9">
    <location>
        <begin position="186"/>
        <end position="202"/>
    </location>
</feature>
<evidence type="ECO:0000256" key="2">
    <source>
        <dbReference type="ARBA" id="ARBA00004752"/>
    </source>
</evidence>
<feature type="transmembrane region" description="Helical" evidence="9">
    <location>
        <begin position="62"/>
        <end position="84"/>
    </location>
</feature>
<comment type="catalytic activity">
    <reaction evidence="8">
        <text>[GlcNAc-(1-&gt;4)-Mur2Ac(oyl-L-Ala-gamma-D-Glu-L-Lys-D-Ala-D-Ala)](n)-di-trans,octa-cis-undecaprenyl diphosphate + beta-D-GlcNAc-(1-&gt;4)-Mur2Ac(oyl-L-Ala-gamma-D-Glu-L-Lys-D-Ala-D-Ala)-di-trans,octa-cis-undecaprenyl diphosphate = [GlcNAc-(1-&gt;4)-Mur2Ac(oyl-L-Ala-gamma-D-Glu-L-Lys-D-Ala-D-Ala)](n+1)-di-trans,octa-cis-undecaprenyl diphosphate + di-trans,octa-cis-undecaprenyl diphosphate + H(+)</text>
        <dbReference type="Rhea" id="RHEA:23708"/>
        <dbReference type="Rhea" id="RHEA-COMP:9602"/>
        <dbReference type="Rhea" id="RHEA-COMP:9603"/>
        <dbReference type="ChEBI" id="CHEBI:15378"/>
        <dbReference type="ChEBI" id="CHEBI:58405"/>
        <dbReference type="ChEBI" id="CHEBI:60033"/>
        <dbReference type="ChEBI" id="CHEBI:78435"/>
        <dbReference type="EC" id="2.4.99.28"/>
    </reaction>
</comment>
<dbReference type="RefSeq" id="WP_238334910.1">
    <property type="nucleotide sequence ID" value="NZ_VIVK01000001.1"/>
</dbReference>
<comment type="pathway">
    <text evidence="2">Cell wall biogenesis; peptidoglycan biosynthesis.</text>
</comment>
<dbReference type="GO" id="GO:0005886">
    <property type="term" value="C:plasma membrane"/>
    <property type="evidence" value="ECO:0007669"/>
    <property type="project" value="TreeGrafter"/>
</dbReference>
<keyword evidence="4" id="KW-0133">Cell shape</keyword>
<evidence type="ECO:0000256" key="6">
    <source>
        <dbReference type="ARBA" id="ARBA00023136"/>
    </source>
</evidence>
<dbReference type="InterPro" id="IPR018365">
    <property type="entry name" value="Cell_cycle_FtsW-rel_CS"/>
</dbReference>
<feature type="transmembrane region" description="Helical" evidence="9">
    <location>
        <begin position="96"/>
        <end position="117"/>
    </location>
</feature>
<evidence type="ECO:0000313" key="10">
    <source>
        <dbReference type="EMBL" id="TWD82779.1"/>
    </source>
</evidence>
<feature type="transmembrane region" description="Helical" evidence="9">
    <location>
        <begin position="162"/>
        <end position="180"/>
    </location>
</feature>
<evidence type="ECO:0000256" key="4">
    <source>
        <dbReference type="ARBA" id="ARBA00022960"/>
    </source>
</evidence>
<evidence type="ECO:0000256" key="7">
    <source>
        <dbReference type="ARBA" id="ARBA00044770"/>
    </source>
</evidence>
<dbReference type="GO" id="GO:0008360">
    <property type="term" value="P:regulation of cell shape"/>
    <property type="evidence" value="ECO:0007669"/>
    <property type="project" value="UniProtKB-KW"/>
</dbReference>
<evidence type="ECO:0000256" key="9">
    <source>
        <dbReference type="SAM" id="Phobius"/>
    </source>
</evidence>
<dbReference type="Proteomes" id="UP000318380">
    <property type="component" value="Unassembled WGS sequence"/>
</dbReference>
<dbReference type="GO" id="GO:0032153">
    <property type="term" value="C:cell division site"/>
    <property type="evidence" value="ECO:0007669"/>
    <property type="project" value="TreeGrafter"/>
</dbReference>
<comment type="caution">
    <text evidence="10">The sequence shown here is derived from an EMBL/GenBank/DDBJ whole genome shotgun (WGS) entry which is preliminary data.</text>
</comment>
<dbReference type="NCBIfam" id="TIGR02210">
    <property type="entry name" value="rodA_shape"/>
    <property type="match status" value="1"/>
</dbReference>
<sequence length="393" mass="42061">MVSLLTPVRPSRPTRPRVDRRSALWQADWVLVVGVLALSSIGALLIWSATYQRTSLTGGNQYTYLLRHALNFAIGSVLAVGAALTDHRRVRILAPLLYGLSLIGLILVLVPGVGAVVNGSRSWIHLPWMSIQPSEFAKLAVIVGMALLIAEKGETNHRENARTIDVAQAIAVAAIPVFLVMLQPDLGTVMVLGSIVFGIIAVSGVPKRWMLGLVTAATVVAAAAIHFDVLKDYQIARFTAFADPSQDPQGIGYNVNQARIAIGNGGVFGQGLFHGSQTQNAFVPEQHTDFVFTVAGEELGLIGAGAIIVLFALVLWRGLRIAVNARDAFHRLVATGIVCWFAFQAFENIGMTLGIMPVTGLPLPFVSYGGSSLFAGLLAIGLLQNIHLRTHQV</sequence>
<keyword evidence="5 9" id="KW-1133">Transmembrane helix</keyword>
<comment type="subcellular location">
    <subcellularLocation>
        <location evidence="1">Membrane</location>
        <topology evidence="1">Multi-pass membrane protein</topology>
    </subcellularLocation>
</comment>
<dbReference type="InterPro" id="IPR011923">
    <property type="entry name" value="RodA/MrdB"/>
</dbReference>
<keyword evidence="6 9" id="KW-0472">Membrane</keyword>
<dbReference type="GO" id="GO:0015648">
    <property type="term" value="F:lipid-linked peptidoglycan transporter activity"/>
    <property type="evidence" value="ECO:0007669"/>
    <property type="project" value="TreeGrafter"/>
</dbReference>
<evidence type="ECO:0000256" key="8">
    <source>
        <dbReference type="ARBA" id="ARBA00049902"/>
    </source>
</evidence>
<dbReference type="PROSITE" id="PS00428">
    <property type="entry name" value="FTSW_RODA_SPOVE"/>
    <property type="match status" value="1"/>
</dbReference>
<name>A0A561BV82_9ACTN</name>
<dbReference type="GO" id="GO:0008955">
    <property type="term" value="F:peptidoglycan glycosyltransferase activity"/>
    <property type="evidence" value="ECO:0007669"/>
    <property type="project" value="UniProtKB-EC"/>
</dbReference>
<feature type="transmembrane region" description="Helical" evidence="9">
    <location>
        <begin position="29"/>
        <end position="50"/>
    </location>
</feature>
<evidence type="ECO:0000256" key="5">
    <source>
        <dbReference type="ARBA" id="ARBA00022989"/>
    </source>
</evidence>
<dbReference type="EMBL" id="VIVK01000001">
    <property type="protein sequence ID" value="TWD82779.1"/>
    <property type="molecule type" value="Genomic_DNA"/>
</dbReference>
<dbReference type="AlphaFoldDB" id="A0A561BV82"/>
<evidence type="ECO:0000256" key="1">
    <source>
        <dbReference type="ARBA" id="ARBA00004141"/>
    </source>
</evidence>
<keyword evidence="3 9" id="KW-0812">Transmembrane</keyword>
<evidence type="ECO:0000313" key="11">
    <source>
        <dbReference type="Proteomes" id="UP000318380"/>
    </source>
</evidence>
<dbReference type="PANTHER" id="PTHR30474">
    <property type="entry name" value="CELL CYCLE PROTEIN"/>
    <property type="match status" value="1"/>
</dbReference>
<dbReference type="GO" id="GO:0051301">
    <property type="term" value="P:cell division"/>
    <property type="evidence" value="ECO:0007669"/>
    <property type="project" value="InterPro"/>
</dbReference>
<organism evidence="10 11">
    <name type="scientific">Kribbella amoyensis</name>
    <dbReference type="NCBI Taxonomy" id="996641"/>
    <lineage>
        <taxon>Bacteria</taxon>
        <taxon>Bacillati</taxon>
        <taxon>Actinomycetota</taxon>
        <taxon>Actinomycetes</taxon>
        <taxon>Propionibacteriales</taxon>
        <taxon>Kribbellaceae</taxon>
        <taxon>Kribbella</taxon>
    </lineage>
</organism>
<dbReference type="PANTHER" id="PTHR30474:SF14">
    <property type="entry name" value="CELL CYCLE PROTEIN"/>
    <property type="match status" value="1"/>
</dbReference>
<feature type="transmembrane region" description="Helical" evidence="9">
    <location>
        <begin position="209"/>
        <end position="227"/>
    </location>
</feature>
<feature type="transmembrane region" description="Helical" evidence="9">
    <location>
        <begin position="328"/>
        <end position="346"/>
    </location>
</feature>
<gene>
    <name evidence="10" type="ORF">FB561_3922</name>
</gene>
<feature type="transmembrane region" description="Helical" evidence="9">
    <location>
        <begin position="129"/>
        <end position="150"/>
    </location>
</feature>
<protein>
    <recommendedName>
        <fullName evidence="7">peptidoglycan glycosyltransferase</fullName>
        <ecNumber evidence="7">2.4.99.28</ecNumber>
    </recommendedName>
</protein>
<feature type="transmembrane region" description="Helical" evidence="9">
    <location>
        <begin position="366"/>
        <end position="383"/>
    </location>
</feature>
<dbReference type="Pfam" id="PF01098">
    <property type="entry name" value="FTSW_RODA_SPOVE"/>
    <property type="match status" value="1"/>
</dbReference>
<feature type="transmembrane region" description="Helical" evidence="9">
    <location>
        <begin position="299"/>
        <end position="316"/>
    </location>
</feature>
<reference evidence="10 11" key="1">
    <citation type="submission" date="2019-06" db="EMBL/GenBank/DDBJ databases">
        <title>Sequencing the genomes of 1000 actinobacteria strains.</title>
        <authorList>
            <person name="Klenk H.-P."/>
        </authorList>
    </citation>
    <scope>NUCLEOTIDE SEQUENCE [LARGE SCALE GENOMIC DNA]</scope>
    <source>
        <strain evidence="10 11">DSM 24683</strain>
    </source>
</reference>
<evidence type="ECO:0000256" key="3">
    <source>
        <dbReference type="ARBA" id="ARBA00022692"/>
    </source>
</evidence>